<dbReference type="Pfam" id="PF04447">
    <property type="entry name" value="dATP-dGTP_PPHyd"/>
    <property type="match status" value="1"/>
</dbReference>
<organism evidence="2">
    <name type="scientific">mine drainage metagenome</name>
    <dbReference type="NCBI Taxonomy" id="410659"/>
    <lineage>
        <taxon>unclassified sequences</taxon>
        <taxon>metagenomes</taxon>
        <taxon>ecological metagenomes</taxon>
    </lineage>
</organism>
<evidence type="ECO:0000313" key="2">
    <source>
        <dbReference type="EMBL" id="EQD27554.1"/>
    </source>
</evidence>
<reference evidence="2" key="1">
    <citation type="submission" date="2013-08" db="EMBL/GenBank/DDBJ databases">
        <authorList>
            <person name="Mendez C."/>
            <person name="Richter M."/>
            <person name="Ferrer M."/>
            <person name="Sanchez J."/>
        </authorList>
    </citation>
    <scope>NUCLEOTIDE SEQUENCE</scope>
</reference>
<accession>T0ZF97</accession>
<dbReference type="AlphaFoldDB" id="T0ZF97"/>
<feature type="domain" description="dATP/dGTP diphosphohydrolase MazZ" evidence="1">
    <location>
        <begin position="5"/>
        <end position="80"/>
    </location>
</feature>
<proteinExistence type="predicted"/>
<name>T0ZF97_9ZZZZ</name>
<gene>
    <name evidence="2" type="ORF">B1A_21628</name>
</gene>
<protein>
    <submittedName>
        <fullName evidence="2">Eaa1</fullName>
    </submittedName>
</protein>
<reference evidence="2" key="2">
    <citation type="journal article" date="2014" name="ISME J.">
        <title>Microbial stratification in low pH oxic and suboxic macroscopic growths along an acid mine drainage.</title>
        <authorList>
            <person name="Mendez-Garcia C."/>
            <person name="Mesa V."/>
            <person name="Sprenger R.R."/>
            <person name="Richter M."/>
            <person name="Diez M.S."/>
            <person name="Solano J."/>
            <person name="Bargiela R."/>
            <person name="Golyshina O.V."/>
            <person name="Manteca A."/>
            <person name="Ramos J.L."/>
            <person name="Gallego J.R."/>
            <person name="Llorente I."/>
            <person name="Martins Dos Santos V.A."/>
            <person name="Jensen O.N."/>
            <person name="Pelaez A.I."/>
            <person name="Sanchez J."/>
            <person name="Ferrer M."/>
        </authorList>
    </citation>
    <scope>NUCLEOTIDE SEQUENCE</scope>
</reference>
<comment type="caution">
    <text evidence="2">The sequence shown here is derived from an EMBL/GenBank/DDBJ whole genome shotgun (WGS) entry which is preliminary data.</text>
</comment>
<dbReference type="InterPro" id="IPR007538">
    <property type="entry name" value="dATP/dGTP_dipphydrolase_MazZ"/>
</dbReference>
<dbReference type="EMBL" id="AUZX01015987">
    <property type="protein sequence ID" value="EQD27554.1"/>
    <property type="molecule type" value="Genomic_DNA"/>
</dbReference>
<sequence>MPERGAIGPLKHLEKEAREAQEALDPVEIADCLFLVFDAARRRGLTLDRLLNAAEWKLVVNKMRKWNKPTSVEPVEHVRER</sequence>
<evidence type="ECO:0000259" key="1">
    <source>
        <dbReference type="Pfam" id="PF04447"/>
    </source>
</evidence>